<proteinExistence type="predicted"/>
<feature type="compositionally biased region" description="Pro residues" evidence="1">
    <location>
        <begin position="71"/>
        <end position="81"/>
    </location>
</feature>
<dbReference type="EMBL" id="JAZDUA010000079">
    <property type="protein sequence ID" value="KAK7869107.1"/>
    <property type="molecule type" value="Genomic_DNA"/>
</dbReference>
<accession>A0AAN9VWG7</accession>
<feature type="signal peptide" evidence="2">
    <location>
        <begin position="1"/>
        <end position="18"/>
    </location>
</feature>
<dbReference type="AlphaFoldDB" id="A0AAN9VWG7"/>
<protein>
    <submittedName>
        <fullName evidence="3">Uncharacterized protein</fullName>
    </submittedName>
</protein>
<reference evidence="3 4" key="1">
    <citation type="submission" date="2024-03" db="EMBL/GenBank/DDBJ databases">
        <title>The genome assembly and annotation of the cricket Gryllus longicercus Weissman &amp; Gray.</title>
        <authorList>
            <person name="Szrajer S."/>
            <person name="Gray D."/>
            <person name="Ylla G."/>
        </authorList>
    </citation>
    <scope>NUCLEOTIDE SEQUENCE [LARGE SCALE GENOMIC DNA]</scope>
    <source>
        <strain evidence="3">DAG 2021-001</strain>
        <tissue evidence="3">Whole body minus gut</tissue>
    </source>
</reference>
<keyword evidence="2" id="KW-0732">Signal</keyword>
<dbReference type="Proteomes" id="UP001378592">
    <property type="component" value="Unassembled WGS sequence"/>
</dbReference>
<sequence length="155" mass="17335">MVVLTAWSLAAAAAVVLGASTCFCLLPEACRLRLSPCLRALPFPCGPKRRPPEPEPERERVERVPQFAARRPPPVERPVPVPFARRLSARGPAPDGRLHAGSRKSDPDKDGSDDLFYFPASVIRGQIVMEPEEVERQLSYASLFVAKQERRHQWK</sequence>
<organism evidence="3 4">
    <name type="scientific">Gryllus longicercus</name>
    <dbReference type="NCBI Taxonomy" id="2509291"/>
    <lineage>
        <taxon>Eukaryota</taxon>
        <taxon>Metazoa</taxon>
        <taxon>Ecdysozoa</taxon>
        <taxon>Arthropoda</taxon>
        <taxon>Hexapoda</taxon>
        <taxon>Insecta</taxon>
        <taxon>Pterygota</taxon>
        <taxon>Neoptera</taxon>
        <taxon>Polyneoptera</taxon>
        <taxon>Orthoptera</taxon>
        <taxon>Ensifera</taxon>
        <taxon>Gryllidea</taxon>
        <taxon>Grylloidea</taxon>
        <taxon>Gryllidae</taxon>
        <taxon>Gryllinae</taxon>
        <taxon>Gryllus</taxon>
    </lineage>
</organism>
<keyword evidence="4" id="KW-1185">Reference proteome</keyword>
<comment type="caution">
    <text evidence="3">The sequence shown here is derived from an EMBL/GenBank/DDBJ whole genome shotgun (WGS) entry which is preliminary data.</text>
</comment>
<feature type="chain" id="PRO_5042832151" evidence="2">
    <location>
        <begin position="19"/>
        <end position="155"/>
    </location>
</feature>
<gene>
    <name evidence="3" type="ORF">R5R35_006580</name>
</gene>
<evidence type="ECO:0000256" key="1">
    <source>
        <dbReference type="SAM" id="MobiDB-lite"/>
    </source>
</evidence>
<feature type="compositionally biased region" description="Basic and acidic residues" evidence="1">
    <location>
        <begin position="50"/>
        <end position="63"/>
    </location>
</feature>
<feature type="region of interest" description="Disordered" evidence="1">
    <location>
        <begin position="45"/>
        <end position="113"/>
    </location>
</feature>
<feature type="compositionally biased region" description="Basic and acidic residues" evidence="1">
    <location>
        <begin position="103"/>
        <end position="112"/>
    </location>
</feature>
<evidence type="ECO:0000256" key="2">
    <source>
        <dbReference type="SAM" id="SignalP"/>
    </source>
</evidence>
<name>A0AAN9VWG7_9ORTH</name>
<evidence type="ECO:0000313" key="4">
    <source>
        <dbReference type="Proteomes" id="UP001378592"/>
    </source>
</evidence>
<evidence type="ECO:0000313" key="3">
    <source>
        <dbReference type="EMBL" id="KAK7869107.1"/>
    </source>
</evidence>